<dbReference type="InterPro" id="IPR036390">
    <property type="entry name" value="WH_DNA-bd_sf"/>
</dbReference>
<accession>A0A3G4V997</accession>
<evidence type="ECO:0000313" key="6">
    <source>
        <dbReference type="Proteomes" id="UP000279760"/>
    </source>
</evidence>
<comment type="similarity">
    <text evidence="1">Belongs to the LysR transcriptional regulatory family.</text>
</comment>
<dbReference type="CDD" id="cd08422">
    <property type="entry name" value="PBP2_CrgA_like"/>
    <property type="match status" value="1"/>
</dbReference>
<sequence>MKIADLKLFTKVVELGSFTAAANALDLPRANVSRRINELEKAVGSQLFHRTTRNLSLTNSGSTYFDEITQAIELFDRAQQSLSSSRDMLTGKIKLGVLPETYDLLQPILFEFHDKYPEIQLDIRSISNGFNEIFQQGLDIAIHGGTIFDSDIVARKVIQYRRALVASPEYVEEFGALESLDELDQHKCICFRWPSGDIDSQWHFDSGTASVKASLIANSVGFIKGATIRGRGISFLPTMMIQRELKQGTLVPLLPQETAIKEDGWLLYPQPKTLNKASKVLIEHLSSEIPRLNQLS</sequence>
<dbReference type="InterPro" id="IPR036388">
    <property type="entry name" value="WH-like_DNA-bd_sf"/>
</dbReference>
<keyword evidence="3" id="KW-0238">DNA-binding</keyword>
<evidence type="ECO:0000256" key="3">
    <source>
        <dbReference type="ARBA" id="ARBA00023125"/>
    </source>
</evidence>
<dbReference type="Gene3D" id="1.10.10.10">
    <property type="entry name" value="Winged helix-like DNA-binding domain superfamily/Winged helix DNA-binding domain"/>
    <property type="match status" value="1"/>
</dbReference>
<gene>
    <name evidence="5" type="ORF">ECB94_02140</name>
</gene>
<evidence type="ECO:0000256" key="2">
    <source>
        <dbReference type="ARBA" id="ARBA00023015"/>
    </source>
</evidence>
<dbReference type="InterPro" id="IPR000847">
    <property type="entry name" value="LysR_HTH_N"/>
</dbReference>
<evidence type="ECO:0000256" key="4">
    <source>
        <dbReference type="ARBA" id="ARBA00023163"/>
    </source>
</evidence>
<proteinExistence type="inferred from homology"/>
<name>A0A3G4V997_9VIBR</name>
<dbReference type="InterPro" id="IPR005119">
    <property type="entry name" value="LysR_subst-bd"/>
</dbReference>
<evidence type="ECO:0000256" key="1">
    <source>
        <dbReference type="ARBA" id="ARBA00009437"/>
    </source>
</evidence>
<keyword evidence="4" id="KW-0804">Transcription</keyword>
<dbReference type="GO" id="GO:0006351">
    <property type="term" value="P:DNA-templated transcription"/>
    <property type="evidence" value="ECO:0007669"/>
    <property type="project" value="TreeGrafter"/>
</dbReference>
<reference evidence="5 6" key="1">
    <citation type="submission" date="2018-11" db="EMBL/GenBank/DDBJ databases">
        <title>Complete Genome Sequence of Vbrio mediterranei 117-T6: a Potential Pathogen Bacteria Isolated from the Conchocelis of Pyropia.</title>
        <authorList>
            <person name="Liu Q."/>
        </authorList>
    </citation>
    <scope>NUCLEOTIDE SEQUENCE [LARGE SCALE GENOMIC DNA]</scope>
    <source>
        <strain evidence="5 6">117-T6</strain>
    </source>
</reference>
<dbReference type="SUPFAM" id="SSF53850">
    <property type="entry name" value="Periplasmic binding protein-like II"/>
    <property type="match status" value="1"/>
</dbReference>
<evidence type="ECO:0000313" key="5">
    <source>
        <dbReference type="EMBL" id="AYV20172.1"/>
    </source>
</evidence>
<dbReference type="FunFam" id="1.10.10.10:FF:000001">
    <property type="entry name" value="LysR family transcriptional regulator"/>
    <property type="match status" value="1"/>
</dbReference>
<dbReference type="GO" id="GO:0043565">
    <property type="term" value="F:sequence-specific DNA binding"/>
    <property type="evidence" value="ECO:0007669"/>
    <property type="project" value="TreeGrafter"/>
</dbReference>
<dbReference type="Pfam" id="PF03466">
    <property type="entry name" value="LysR_substrate"/>
    <property type="match status" value="1"/>
</dbReference>
<dbReference type="PANTHER" id="PTHR30537">
    <property type="entry name" value="HTH-TYPE TRANSCRIPTIONAL REGULATOR"/>
    <property type="match status" value="1"/>
</dbReference>
<organism evidence="5 6">
    <name type="scientific">Vibrio mediterranei</name>
    <dbReference type="NCBI Taxonomy" id="689"/>
    <lineage>
        <taxon>Bacteria</taxon>
        <taxon>Pseudomonadati</taxon>
        <taxon>Pseudomonadota</taxon>
        <taxon>Gammaproteobacteria</taxon>
        <taxon>Vibrionales</taxon>
        <taxon>Vibrionaceae</taxon>
        <taxon>Vibrio</taxon>
    </lineage>
</organism>
<dbReference type="Gene3D" id="3.40.190.10">
    <property type="entry name" value="Periplasmic binding protein-like II"/>
    <property type="match status" value="2"/>
</dbReference>
<keyword evidence="2" id="KW-0805">Transcription regulation</keyword>
<dbReference type="InterPro" id="IPR058163">
    <property type="entry name" value="LysR-type_TF_proteobact-type"/>
</dbReference>
<dbReference type="GeneID" id="64086497"/>
<dbReference type="GO" id="GO:0003700">
    <property type="term" value="F:DNA-binding transcription factor activity"/>
    <property type="evidence" value="ECO:0007669"/>
    <property type="project" value="InterPro"/>
</dbReference>
<protein>
    <submittedName>
        <fullName evidence="5">LysR family transcriptional regulator</fullName>
    </submittedName>
</protein>
<dbReference type="Proteomes" id="UP000279760">
    <property type="component" value="Chromosome 1"/>
</dbReference>
<dbReference type="Pfam" id="PF00126">
    <property type="entry name" value="HTH_1"/>
    <property type="match status" value="1"/>
</dbReference>
<dbReference type="SUPFAM" id="SSF46785">
    <property type="entry name" value="Winged helix' DNA-binding domain"/>
    <property type="match status" value="1"/>
</dbReference>
<dbReference type="PANTHER" id="PTHR30537:SF68">
    <property type="entry name" value="TRANSCRIPTIONAL REGULATOR-RELATED"/>
    <property type="match status" value="1"/>
</dbReference>
<dbReference type="AlphaFoldDB" id="A0A3G4V997"/>
<dbReference type="PROSITE" id="PS50931">
    <property type="entry name" value="HTH_LYSR"/>
    <property type="match status" value="1"/>
</dbReference>
<dbReference type="RefSeq" id="WP_063603842.1">
    <property type="nucleotide sequence ID" value="NZ_CP033577.1"/>
</dbReference>
<dbReference type="EMBL" id="CP033577">
    <property type="protein sequence ID" value="AYV20172.1"/>
    <property type="molecule type" value="Genomic_DNA"/>
</dbReference>